<keyword evidence="4" id="KW-1133">Transmembrane helix</keyword>
<evidence type="ECO:0000256" key="4">
    <source>
        <dbReference type="ARBA" id="ARBA00022989"/>
    </source>
</evidence>
<gene>
    <name evidence="6" type="ORF">GE061_003818</name>
</gene>
<dbReference type="GO" id="GO:0016020">
    <property type="term" value="C:membrane"/>
    <property type="evidence" value="ECO:0007669"/>
    <property type="project" value="UniProtKB-SubCell"/>
</dbReference>
<dbReference type="GO" id="GO:0004521">
    <property type="term" value="F:RNA endonuclease activity"/>
    <property type="evidence" value="ECO:0007669"/>
    <property type="project" value="InterPro"/>
</dbReference>
<keyword evidence="5" id="KW-0472">Membrane</keyword>
<sequence>MVFCNSACSLCCLVVSSWGIIQLVVMGIFYWFHAVALLEDIPIDESKHDMSAHEFYHEADIGYQTAAMNCWIAACLYILSFVVSGHQFYMNSRTHT</sequence>
<keyword evidence="3" id="KW-0812">Transmembrane</keyword>
<evidence type="ECO:0000256" key="2">
    <source>
        <dbReference type="ARBA" id="ARBA00008458"/>
    </source>
</evidence>
<dbReference type="OrthoDB" id="67317at2759"/>
<organism evidence="6 7">
    <name type="scientific">Apolygus lucorum</name>
    <name type="common">Small green plant bug</name>
    <name type="synonym">Lygocoris lucorum</name>
    <dbReference type="NCBI Taxonomy" id="248454"/>
    <lineage>
        <taxon>Eukaryota</taxon>
        <taxon>Metazoa</taxon>
        <taxon>Ecdysozoa</taxon>
        <taxon>Arthropoda</taxon>
        <taxon>Hexapoda</taxon>
        <taxon>Insecta</taxon>
        <taxon>Pterygota</taxon>
        <taxon>Neoptera</taxon>
        <taxon>Paraneoptera</taxon>
        <taxon>Hemiptera</taxon>
        <taxon>Heteroptera</taxon>
        <taxon>Panheteroptera</taxon>
        <taxon>Cimicomorpha</taxon>
        <taxon>Miridae</taxon>
        <taxon>Mirini</taxon>
        <taxon>Apolygus</taxon>
    </lineage>
</organism>
<dbReference type="Proteomes" id="UP000466442">
    <property type="component" value="Unassembled WGS sequence"/>
</dbReference>
<keyword evidence="7" id="KW-1185">Reference proteome</keyword>
<comment type="caution">
    <text evidence="6">The sequence shown here is derived from an EMBL/GenBank/DDBJ whole genome shotgun (WGS) entry which is preliminary data.</text>
</comment>
<dbReference type="EMBL" id="WIXP02000011">
    <property type="protein sequence ID" value="KAF6203399.1"/>
    <property type="molecule type" value="Genomic_DNA"/>
</dbReference>
<evidence type="ECO:0000256" key="1">
    <source>
        <dbReference type="ARBA" id="ARBA00004141"/>
    </source>
</evidence>
<comment type="similarity">
    <text evidence="2">Belongs to the RNase K family.</text>
</comment>
<evidence type="ECO:0000313" key="7">
    <source>
        <dbReference type="Proteomes" id="UP000466442"/>
    </source>
</evidence>
<evidence type="ECO:0000256" key="3">
    <source>
        <dbReference type="ARBA" id="ARBA00022692"/>
    </source>
</evidence>
<accession>A0A6A4JV09</accession>
<proteinExistence type="inferred from homology"/>
<dbReference type="InterPro" id="IPR026770">
    <property type="entry name" value="RNase_K"/>
</dbReference>
<evidence type="ECO:0000313" key="6">
    <source>
        <dbReference type="EMBL" id="KAF6203399.1"/>
    </source>
</evidence>
<reference evidence="6" key="1">
    <citation type="journal article" date="2021" name="Mol. Ecol. Resour.">
        <title>Apolygus lucorum genome provides insights into omnivorousness and mesophyll feeding.</title>
        <authorList>
            <person name="Liu Y."/>
            <person name="Liu H."/>
            <person name="Wang H."/>
            <person name="Huang T."/>
            <person name="Liu B."/>
            <person name="Yang B."/>
            <person name="Yin L."/>
            <person name="Li B."/>
            <person name="Zhang Y."/>
            <person name="Zhang S."/>
            <person name="Jiang F."/>
            <person name="Zhang X."/>
            <person name="Ren Y."/>
            <person name="Wang B."/>
            <person name="Wang S."/>
            <person name="Lu Y."/>
            <person name="Wu K."/>
            <person name="Fan W."/>
            <person name="Wang G."/>
        </authorList>
    </citation>
    <scope>NUCLEOTIDE SEQUENCE</scope>
    <source>
        <strain evidence="6">12Hb</strain>
    </source>
</reference>
<evidence type="ECO:0000256" key="5">
    <source>
        <dbReference type="ARBA" id="ARBA00023136"/>
    </source>
</evidence>
<dbReference type="PANTHER" id="PTHR31733">
    <property type="entry name" value="RIBONUCLEASE KAPPA"/>
    <property type="match status" value="1"/>
</dbReference>
<comment type="subcellular location">
    <subcellularLocation>
        <location evidence="1">Membrane</location>
        <topology evidence="1">Multi-pass membrane protein</topology>
    </subcellularLocation>
</comment>
<dbReference type="AlphaFoldDB" id="A0A6A4JV09"/>
<name>A0A6A4JV09_APOLU</name>
<protein>
    <submittedName>
        <fullName evidence="6">Uncharacterized protein</fullName>
    </submittedName>
</protein>